<evidence type="ECO:0000313" key="2">
    <source>
        <dbReference type="Proteomes" id="UP000001025"/>
    </source>
</evidence>
<gene>
    <name evidence="1" type="ordered locus">RB7532</name>
</gene>
<name>Q7UNK6_RHOBA</name>
<dbReference type="HOGENOM" id="CLU_2719639_0_0_0"/>
<organism evidence="1 2">
    <name type="scientific">Rhodopirellula baltica (strain DSM 10527 / NCIMB 13988 / SH1)</name>
    <dbReference type="NCBI Taxonomy" id="243090"/>
    <lineage>
        <taxon>Bacteria</taxon>
        <taxon>Pseudomonadati</taxon>
        <taxon>Planctomycetota</taxon>
        <taxon>Planctomycetia</taxon>
        <taxon>Pirellulales</taxon>
        <taxon>Pirellulaceae</taxon>
        <taxon>Rhodopirellula</taxon>
    </lineage>
</organism>
<dbReference type="AlphaFoldDB" id="Q7UNK6"/>
<dbReference type="Proteomes" id="UP000001025">
    <property type="component" value="Chromosome"/>
</dbReference>
<reference evidence="1 2" key="1">
    <citation type="journal article" date="2003" name="Proc. Natl. Acad. Sci. U.S.A.">
        <title>Complete genome sequence of the marine planctomycete Pirellula sp. strain 1.</title>
        <authorList>
            <person name="Gloeckner F.O."/>
            <person name="Kube M."/>
            <person name="Bauer M."/>
            <person name="Teeling H."/>
            <person name="Lombardot T."/>
            <person name="Ludwig W."/>
            <person name="Gade D."/>
            <person name="Beck A."/>
            <person name="Borzym K."/>
            <person name="Heitmann K."/>
            <person name="Rabus R."/>
            <person name="Schlesner H."/>
            <person name="Amann R."/>
            <person name="Reinhardt R."/>
        </authorList>
    </citation>
    <scope>NUCLEOTIDE SEQUENCE [LARGE SCALE GENOMIC DNA]</scope>
    <source>
        <strain evidence="2">DSM 10527 / NCIMB 13988 / SH1</strain>
    </source>
</reference>
<dbReference type="KEGG" id="rba:RB7532"/>
<proteinExistence type="predicted"/>
<dbReference type="STRING" id="243090.RB7532"/>
<evidence type="ECO:0000313" key="1">
    <source>
        <dbReference type="EMBL" id="CAD75413.1"/>
    </source>
</evidence>
<accession>Q7UNK6</accession>
<dbReference type="EMBL" id="BX294146">
    <property type="protein sequence ID" value="CAD75413.1"/>
    <property type="molecule type" value="Genomic_DNA"/>
</dbReference>
<sequence length="72" mass="7607">MFFGSLLTFAAYGISARLSGGYGSSRTILWYDACNRSRLTKTPSDGRGGGSIRAVDAVELANVKPGRPSPHS</sequence>
<keyword evidence="2" id="KW-1185">Reference proteome</keyword>
<dbReference type="InParanoid" id="Q7UNK6"/>
<protein>
    <submittedName>
        <fullName evidence="1">Uncharacterized protein</fullName>
    </submittedName>
</protein>
<dbReference type="EnsemblBacteria" id="CAD75413">
    <property type="protein sequence ID" value="CAD75413"/>
    <property type="gene ID" value="RB7532"/>
</dbReference>